<dbReference type="InterPro" id="IPR013525">
    <property type="entry name" value="ABC2_TM"/>
</dbReference>
<feature type="transmembrane region" description="Helical" evidence="9">
    <location>
        <begin position="419"/>
        <end position="440"/>
    </location>
</feature>
<keyword evidence="3 9" id="KW-0812">Transmembrane</keyword>
<evidence type="ECO:0000256" key="7">
    <source>
        <dbReference type="ARBA" id="ARBA00023136"/>
    </source>
</evidence>
<comment type="caution">
    <text evidence="11">The sequence shown here is derived from an EMBL/GenBank/DDBJ whole genome shotgun (WGS) entry which is preliminary data.</text>
</comment>
<dbReference type="PANTHER" id="PTHR42711:SF19">
    <property type="entry name" value="DOXORUBICIN RESISTANCE ATP-BINDING PROTEIN DRRA"/>
    <property type="match status" value="1"/>
</dbReference>
<keyword evidence="2" id="KW-0813">Transport</keyword>
<feature type="compositionally biased region" description="Pro residues" evidence="8">
    <location>
        <begin position="350"/>
        <end position="362"/>
    </location>
</feature>
<feature type="compositionally biased region" description="Basic and acidic residues" evidence="8">
    <location>
        <begin position="1"/>
        <end position="10"/>
    </location>
</feature>
<dbReference type="InterPro" id="IPR003593">
    <property type="entry name" value="AAA+_ATPase"/>
</dbReference>
<feature type="transmembrane region" description="Helical" evidence="9">
    <location>
        <begin position="586"/>
        <end position="608"/>
    </location>
</feature>
<evidence type="ECO:0000313" key="11">
    <source>
        <dbReference type="EMBL" id="MDY7225122.1"/>
    </source>
</evidence>
<protein>
    <submittedName>
        <fullName evidence="11">ABC transporter ATP-binding protein/permease</fullName>
    </submittedName>
</protein>
<dbReference type="RefSeq" id="WP_321543841.1">
    <property type="nucleotide sequence ID" value="NZ_JAXIVS010000001.1"/>
</dbReference>
<reference evidence="11 12" key="1">
    <citation type="submission" date="2023-12" db="EMBL/GenBank/DDBJ databases">
        <title>the genome sequence of Hyalangium sp. s54d21.</title>
        <authorList>
            <person name="Zhang X."/>
        </authorList>
    </citation>
    <scope>NUCLEOTIDE SEQUENCE [LARGE SCALE GENOMIC DNA]</scope>
    <source>
        <strain evidence="12">s54d21</strain>
    </source>
</reference>
<dbReference type="Proteomes" id="UP001291309">
    <property type="component" value="Unassembled WGS sequence"/>
</dbReference>
<sequence length="613" mass="67385">MSAIAEEARSRPTQAPTPLPSAGLAPPAVVVRELVKRYPARGARQEPVVANDRLSFDIRRGEIFGLLGPNGAGKTTLVMQLMGLLPPTSGHLQLEHVDVVRDPQAAKELIGFLPQGGLALNYVEVERALHYTGRLRGQGEQDAILQAKQLIEELGLGDYRNQFVNLLSGGMARLVGFGMALMGRPRLLVLDEPTNELDPHRRRLVWDYIQRLNREQGVTCLLVTHNVLEAEQVIQRLAVMDKGRIIALGTPEEIKHQAGGRLRLELQLKEDARLTAEEQERLAAYGALSEVRPQHYRLQLAPERSGPTSAAVLQELGERVESLRLARPSLEEVYLELDRTRAETPAAPESLPPVPAPPPGPTTPSWRRFAVALKYLFLEHLLEVRHTWVWNTVFSILMPVAMVFGLSRIGSGLEDRTSLLYIVSGAAVFSVATEGLLTTAQRVGLMRQDGRLIYYASLPINQSSFVSSIILSRVLIIFPGILTPILAGWLLYGIRLEISPWLAVLVPLSALSFSALGMALGSLIRDLDLVVTITNAIISVLLLAAPVFIPMESLPRPLQLLGQVLPPTYAAEALRLALDGQTGSRFLLDVAVLAVVTALSFVGVSRWMRWRLD</sequence>
<keyword evidence="12" id="KW-1185">Reference proteome</keyword>
<dbReference type="GO" id="GO:0005524">
    <property type="term" value="F:ATP binding"/>
    <property type="evidence" value="ECO:0007669"/>
    <property type="project" value="UniProtKB-KW"/>
</dbReference>
<dbReference type="PROSITE" id="PS00211">
    <property type="entry name" value="ABC_TRANSPORTER_1"/>
    <property type="match status" value="1"/>
</dbReference>
<dbReference type="PROSITE" id="PS50893">
    <property type="entry name" value="ABC_TRANSPORTER_2"/>
    <property type="match status" value="1"/>
</dbReference>
<keyword evidence="7 9" id="KW-0472">Membrane</keyword>
<dbReference type="SUPFAM" id="SSF52540">
    <property type="entry name" value="P-loop containing nucleoside triphosphate hydrolases"/>
    <property type="match status" value="1"/>
</dbReference>
<dbReference type="SMART" id="SM00382">
    <property type="entry name" value="AAA"/>
    <property type="match status" value="1"/>
</dbReference>
<gene>
    <name evidence="11" type="ORF">SYV04_01960</name>
</gene>
<dbReference type="PANTHER" id="PTHR42711">
    <property type="entry name" value="ABC TRANSPORTER ATP-BINDING PROTEIN"/>
    <property type="match status" value="1"/>
</dbReference>
<organism evidence="11 12">
    <name type="scientific">Hyalangium rubrum</name>
    <dbReference type="NCBI Taxonomy" id="3103134"/>
    <lineage>
        <taxon>Bacteria</taxon>
        <taxon>Pseudomonadati</taxon>
        <taxon>Myxococcota</taxon>
        <taxon>Myxococcia</taxon>
        <taxon>Myxococcales</taxon>
        <taxon>Cystobacterineae</taxon>
        <taxon>Archangiaceae</taxon>
        <taxon>Hyalangium</taxon>
    </lineage>
</organism>
<evidence type="ECO:0000256" key="4">
    <source>
        <dbReference type="ARBA" id="ARBA00022741"/>
    </source>
</evidence>
<accession>A0ABU5GVB4</accession>
<feature type="domain" description="ABC transporter" evidence="10">
    <location>
        <begin position="29"/>
        <end position="267"/>
    </location>
</feature>
<dbReference type="InterPro" id="IPR050763">
    <property type="entry name" value="ABC_transporter_ATP-binding"/>
</dbReference>
<name>A0ABU5GVB4_9BACT</name>
<evidence type="ECO:0000256" key="3">
    <source>
        <dbReference type="ARBA" id="ARBA00022692"/>
    </source>
</evidence>
<dbReference type="InterPro" id="IPR003439">
    <property type="entry name" value="ABC_transporter-like_ATP-bd"/>
</dbReference>
<dbReference type="Gene3D" id="3.40.50.300">
    <property type="entry name" value="P-loop containing nucleotide triphosphate hydrolases"/>
    <property type="match status" value="1"/>
</dbReference>
<keyword evidence="6 9" id="KW-1133">Transmembrane helix</keyword>
<dbReference type="InterPro" id="IPR017871">
    <property type="entry name" value="ABC_transporter-like_CS"/>
</dbReference>
<comment type="subcellular location">
    <subcellularLocation>
        <location evidence="1">Membrane</location>
        <topology evidence="1">Multi-pass membrane protein</topology>
    </subcellularLocation>
</comment>
<dbReference type="EMBL" id="JAXIVS010000001">
    <property type="protein sequence ID" value="MDY7225122.1"/>
    <property type="molecule type" value="Genomic_DNA"/>
</dbReference>
<evidence type="ECO:0000259" key="10">
    <source>
        <dbReference type="PROSITE" id="PS50893"/>
    </source>
</evidence>
<evidence type="ECO:0000256" key="5">
    <source>
        <dbReference type="ARBA" id="ARBA00022840"/>
    </source>
</evidence>
<feature type="transmembrane region" description="Helical" evidence="9">
    <location>
        <begin position="529"/>
        <end position="549"/>
    </location>
</feature>
<evidence type="ECO:0000256" key="8">
    <source>
        <dbReference type="SAM" id="MobiDB-lite"/>
    </source>
</evidence>
<feature type="transmembrane region" description="Helical" evidence="9">
    <location>
        <begin position="476"/>
        <end position="494"/>
    </location>
</feature>
<proteinExistence type="predicted"/>
<dbReference type="Pfam" id="PF01061">
    <property type="entry name" value="ABC2_membrane"/>
    <property type="match status" value="1"/>
</dbReference>
<keyword evidence="5 11" id="KW-0067">ATP-binding</keyword>
<dbReference type="InterPro" id="IPR027417">
    <property type="entry name" value="P-loop_NTPase"/>
</dbReference>
<evidence type="ECO:0000313" key="12">
    <source>
        <dbReference type="Proteomes" id="UP001291309"/>
    </source>
</evidence>
<feature type="region of interest" description="Disordered" evidence="8">
    <location>
        <begin position="1"/>
        <end position="22"/>
    </location>
</feature>
<evidence type="ECO:0000256" key="6">
    <source>
        <dbReference type="ARBA" id="ARBA00022989"/>
    </source>
</evidence>
<evidence type="ECO:0000256" key="2">
    <source>
        <dbReference type="ARBA" id="ARBA00022448"/>
    </source>
</evidence>
<dbReference type="Pfam" id="PF00005">
    <property type="entry name" value="ABC_tran"/>
    <property type="match status" value="1"/>
</dbReference>
<evidence type="ECO:0000256" key="1">
    <source>
        <dbReference type="ARBA" id="ARBA00004141"/>
    </source>
</evidence>
<evidence type="ECO:0000256" key="9">
    <source>
        <dbReference type="SAM" id="Phobius"/>
    </source>
</evidence>
<keyword evidence="4" id="KW-0547">Nucleotide-binding</keyword>
<feature type="transmembrane region" description="Helical" evidence="9">
    <location>
        <begin position="501"/>
        <end position="523"/>
    </location>
</feature>
<feature type="region of interest" description="Disordered" evidence="8">
    <location>
        <begin position="341"/>
        <end position="362"/>
    </location>
</feature>
<feature type="transmembrane region" description="Helical" evidence="9">
    <location>
        <begin position="388"/>
        <end position="407"/>
    </location>
</feature>